<dbReference type="InterPro" id="IPR029058">
    <property type="entry name" value="AB_hydrolase_fold"/>
</dbReference>
<dbReference type="InterPro" id="IPR025890">
    <property type="entry name" value="Abhydrolase_bac"/>
</dbReference>
<keyword evidence="3" id="KW-1185">Reference proteome</keyword>
<evidence type="ECO:0000256" key="1">
    <source>
        <dbReference type="SAM" id="MobiDB-lite"/>
    </source>
</evidence>
<organism evidence="2 3">
    <name type="scientific">Hwanghaeella grinnelliae</name>
    <dbReference type="NCBI Taxonomy" id="2500179"/>
    <lineage>
        <taxon>Bacteria</taxon>
        <taxon>Pseudomonadati</taxon>
        <taxon>Pseudomonadota</taxon>
        <taxon>Alphaproteobacteria</taxon>
        <taxon>Rhodospirillales</taxon>
        <taxon>Rhodospirillaceae</taxon>
        <taxon>Hwanghaeella</taxon>
    </lineage>
</organism>
<feature type="region of interest" description="Disordered" evidence="1">
    <location>
        <begin position="64"/>
        <end position="87"/>
    </location>
</feature>
<gene>
    <name evidence="2" type="ORF">EOI86_12915</name>
</gene>
<evidence type="ECO:0008006" key="4">
    <source>
        <dbReference type="Google" id="ProtNLM"/>
    </source>
</evidence>
<dbReference type="PANTHER" id="PTHR47381:SF3">
    <property type="entry name" value="ALPHA_BETA-HYDROLASES SUPERFAMILY PROTEIN"/>
    <property type="match status" value="1"/>
</dbReference>
<dbReference type="Gene3D" id="3.40.50.1820">
    <property type="entry name" value="alpha/beta hydrolase"/>
    <property type="match status" value="1"/>
</dbReference>
<dbReference type="EMBL" id="SADE01000002">
    <property type="protein sequence ID" value="RVU36125.1"/>
    <property type="molecule type" value="Genomic_DNA"/>
</dbReference>
<dbReference type="PANTHER" id="PTHR47381">
    <property type="entry name" value="ALPHA/BETA-HYDROLASES SUPERFAMILY PROTEIN"/>
    <property type="match status" value="1"/>
</dbReference>
<accession>A0A437QNT2</accession>
<dbReference type="AlphaFoldDB" id="A0A437QNT2"/>
<feature type="region of interest" description="Disordered" evidence="1">
    <location>
        <begin position="19"/>
        <end position="42"/>
    </location>
</feature>
<dbReference type="Pfam" id="PF12715">
    <property type="entry name" value="Abhydrolase_7"/>
    <property type="match status" value="1"/>
</dbReference>
<proteinExistence type="predicted"/>
<sequence length="425" mass="46828">MRMSGMRWPSCATCWKPAPGTWTRSSSAPRSPDREPGDSMASKNTARVYWAAALRRLKRLRGQETDPYLPLPSGTVLSPYPGHKHDIDRAEPRLASSRHETLDAKAWQREARQKLAELMGWPFTRPPVTLTRAMDWVEVAPGVKRRAFYLRVRPETDIAVHLLWKDGLAEELAGLAPVYLHLAGSTSGAHVAWGEAKLPIDYQRLGLGADMALQAVEKGYLAAAVEQLGFGEREERTLKPRSPHRLTDAANHALLLGRTLMGEKCWDLSATIDWLLTTDALPVAIDPARINLFGHSSGGSNAFFAAALDDRIAGVLCSGSIGRFRDTIGGRRAEGGELVIPGLINWLEAEDIAALIAPRPFVGLSGSADHIFPFAGVEEVVNAARPFYERLGAAEHINAVRTEGPHRYYPPESWDAWEKWIDLKG</sequence>
<evidence type="ECO:0000313" key="3">
    <source>
        <dbReference type="Proteomes" id="UP000287447"/>
    </source>
</evidence>
<reference evidence="3" key="1">
    <citation type="submission" date="2019-01" db="EMBL/GenBank/DDBJ databases">
        <title>Gri0909 isolated from a small marine red alga.</title>
        <authorList>
            <person name="Kim J."/>
            <person name="Jeong S.E."/>
            <person name="Jeon C.O."/>
        </authorList>
    </citation>
    <scope>NUCLEOTIDE SEQUENCE [LARGE SCALE GENOMIC DNA]</scope>
    <source>
        <strain evidence="3">Gri0909</strain>
    </source>
</reference>
<protein>
    <recommendedName>
        <fullName evidence="4">Acetyl xylan esterase domain-containing protein</fullName>
    </recommendedName>
</protein>
<evidence type="ECO:0000313" key="2">
    <source>
        <dbReference type="EMBL" id="RVU36125.1"/>
    </source>
</evidence>
<dbReference type="SUPFAM" id="SSF53474">
    <property type="entry name" value="alpha/beta-Hydrolases"/>
    <property type="match status" value="1"/>
</dbReference>
<dbReference type="Proteomes" id="UP000287447">
    <property type="component" value="Unassembled WGS sequence"/>
</dbReference>
<name>A0A437QNT2_9PROT</name>
<comment type="caution">
    <text evidence="2">The sequence shown here is derived from an EMBL/GenBank/DDBJ whole genome shotgun (WGS) entry which is preliminary data.</text>
</comment>